<dbReference type="GO" id="GO:0016020">
    <property type="term" value="C:membrane"/>
    <property type="evidence" value="ECO:0007669"/>
    <property type="project" value="TreeGrafter"/>
</dbReference>
<proteinExistence type="predicted"/>
<dbReference type="GO" id="GO:0005783">
    <property type="term" value="C:endoplasmic reticulum"/>
    <property type="evidence" value="ECO:0007669"/>
    <property type="project" value="TreeGrafter"/>
</dbReference>
<protein>
    <recommendedName>
        <fullName evidence="3">AMP-dependent synthetase/ligase domain-containing protein</fullName>
    </recommendedName>
</protein>
<dbReference type="SUPFAM" id="SSF56801">
    <property type="entry name" value="Acetyl-CoA synthetase-like"/>
    <property type="match status" value="1"/>
</dbReference>
<dbReference type="InterPro" id="IPR042099">
    <property type="entry name" value="ANL_N_sf"/>
</dbReference>
<evidence type="ECO:0000256" key="1">
    <source>
        <dbReference type="ARBA" id="ARBA00022741"/>
    </source>
</evidence>
<dbReference type="AlphaFoldDB" id="A0AAD5XD10"/>
<comment type="caution">
    <text evidence="4">The sequence shown here is derived from an EMBL/GenBank/DDBJ whole genome shotgun (WGS) entry which is preliminary data.</text>
</comment>
<dbReference type="GO" id="GO:0005524">
    <property type="term" value="F:ATP binding"/>
    <property type="evidence" value="ECO:0007669"/>
    <property type="project" value="UniProtKB-KW"/>
</dbReference>
<accession>A0AAD5XD10</accession>
<evidence type="ECO:0000313" key="5">
    <source>
        <dbReference type="Proteomes" id="UP001211907"/>
    </source>
</evidence>
<organism evidence="4 5">
    <name type="scientific">Physocladia obscura</name>
    <dbReference type="NCBI Taxonomy" id="109957"/>
    <lineage>
        <taxon>Eukaryota</taxon>
        <taxon>Fungi</taxon>
        <taxon>Fungi incertae sedis</taxon>
        <taxon>Chytridiomycota</taxon>
        <taxon>Chytridiomycota incertae sedis</taxon>
        <taxon>Chytridiomycetes</taxon>
        <taxon>Chytridiales</taxon>
        <taxon>Chytriomycetaceae</taxon>
        <taxon>Physocladia</taxon>
    </lineage>
</organism>
<dbReference type="PANTHER" id="PTHR43272:SF33">
    <property type="entry name" value="AMP-BINDING DOMAIN-CONTAINING PROTEIN-RELATED"/>
    <property type="match status" value="1"/>
</dbReference>
<evidence type="ECO:0000256" key="2">
    <source>
        <dbReference type="ARBA" id="ARBA00022840"/>
    </source>
</evidence>
<sequence length="365" mass="41448">DTLRLFDDTFELAPTIFPGVPRIFNRIYDKVKHSLRGPNTSSIASALFARAYAEKQLNLRSAGIVTHSFWDWLVLQGIREKLGGRVRIMLTGAAPISQSVLDFLRICFSCHVYEGYGLTETCSSLTVTDISDSTPNQVGAPVPGSEVKLVDVPEMNYFASGKHFNKAKGEICVRGPQVFKGYYKRLEETDEVLDSEGWFHTGDIGAWDSLGRLKIIDRKKSIFKLSQGEYVCPEKIETVLKRCETISQCFIYGSSLKSFLVAVVVPEHNNFMVWATLKQGFYHKSFPDLCKDRDIRKAFLKVLDEHGRSHGLKGFENVRGVYLESDMNAFTVEKGLLTPTFKLKRFAAREYYERVLEEMYQKLGE</sequence>
<dbReference type="GO" id="GO:0004467">
    <property type="term" value="F:long-chain fatty acid-CoA ligase activity"/>
    <property type="evidence" value="ECO:0007669"/>
    <property type="project" value="TreeGrafter"/>
</dbReference>
<evidence type="ECO:0000259" key="3">
    <source>
        <dbReference type="Pfam" id="PF00501"/>
    </source>
</evidence>
<keyword evidence="2" id="KW-0067">ATP-binding</keyword>
<feature type="domain" description="AMP-dependent synthetase/ligase" evidence="3">
    <location>
        <begin position="4"/>
        <end position="183"/>
    </location>
</feature>
<dbReference type="Pfam" id="PF00501">
    <property type="entry name" value="AMP-binding"/>
    <property type="match status" value="1"/>
</dbReference>
<name>A0AAD5XD10_9FUNG</name>
<keyword evidence="1" id="KW-0547">Nucleotide-binding</keyword>
<feature type="non-terminal residue" evidence="4">
    <location>
        <position position="365"/>
    </location>
</feature>
<dbReference type="EMBL" id="JADGJH010001957">
    <property type="protein sequence ID" value="KAJ3106374.1"/>
    <property type="molecule type" value="Genomic_DNA"/>
</dbReference>
<dbReference type="PANTHER" id="PTHR43272">
    <property type="entry name" value="LONG-CHAIN-FATTY-ACID--COA LIGASE"/>
    <property type="match status" value="1"/>
</dbReference>
<dbReference type="Gene3D" id="3.40.50.12780">
    <property type="entry name" value="N-terminal domain of ligase-like"/>
    <property type="match status" value="1"/>
</dbReference>
<dbReference type="Proteomes" id="UP001211907">
    <property type="component" value="Unassembled WGS sequence"/>
</dbReference>
<gene>
    <name evidence="4" type="ORF">HK100_003736</name>
</gene>
<evidence type="ECO:0000313" key="4">
    <source>
        <dbReference type="EMBL" id="KAJ3106374.1"/>
    </source>
</evidence>
<dbReference type="InterPro" id="IPR000873">
    <property type="entry name" value="AMP-dep_synth/lig_dom"/>
</dbReference>
<reference evidence="4" key="1">
    <citation type="submission" date="2020-05" db="EMBL/GenBank/DDBJ databases">
        <title>Phylogenomic resolution of chytrid fungi.</title>
        <authorList>
            <person name="Stajich J.E."/>
            <person name="Amses K."/>
            <person name="Simmons R."/>
            <person name="Seto K."/>
            <person name="Myers J."/>
            <person name="Bonds A."/>
            <person name="Quandt C.A."/>
            <person name="Barry K."/>
            <person name="Liu P."/>
            <person name="Grigoriev I."/>
            <person name="Longcore J.E."/>
            <person name="James T.Y."/>
        </authorList>
    </citation>
    <scope>NUCLEOTIDE SEQUENCE</scope>
    <source>
        <strain evidence="4">JEL0513</strain>
    </source>
</reference>
<keyword evidence="5" id="KW-1185">Reference proteome</keyword>